<dbReference type="PANTHER" id="PTHR33526:SF4">
    <property type="entry name" value="OS07G0123800 PROTEIN"/>
    <property type="match status" value="1"/>
</dbReference>
<keyword evidence="2" id="KW-1185">Reference proteome</keyword>
<dbReference type="PANTHER" id="PTHR33526">
    <property type="entry name" value="OS07G0123800 PROTEIN"/>
    <property type="match status" value="1"/>
</dbReference>
<name>A0A2I4E2D0_JUGRE</name>
<sequence length="158" mass="17576">MGNNTADKETKLSKYIKASIRILAKIRDFYMKGMTECSGRFDYGTGTALGCPTPHIATLPKSFSTNSARSSNNKEDFQELMRVASTRSLGNKIQADLLRKQQAVVAKSPTTTAPNNMPRSRSVNGFGRIDEDKPCEFEEVIKLNAEVYPRSRSYAVSR</sequence>
<dbReference type="KEGG" id="jre:108985642"/>
<reference evidence="3" key="1">
    <citation type="submission" date="2025-08" db="UniProtKB">
        <authorList>
            <consortium name="RefSeq"/>
        </authorList>
    </citation>
    <scope>IDENTIFICATION</scope>
    <source>
        <tissue evidence="3">Leaves</tissue>
    </source>
</reference>
<dbReference type="AlphaFoldDB" id="A0A2I4E2D0"/>
<gene>
    <name evidence="3" type="primary">LOC108985642</name>
</gene>
<organism evidence="2 3">
    <name type="scientific">Juglans regia</name>
    <name type="common">English walnut</name>
    <dbReference type="NCBI Taxonomy" id="51240"/>
    <lineage>
        <taxon>Eukaryota</taxon>
        <taxon>Viridiplantae</taxon>
        <taxon>Streptophyta</taxon>
        <taxon>Embryophyta</taxon>
        <taxon>Tracheophyta</taxon>
        <taxon>Spermatophyta</taxon>
        <taxon>Magnoliopsida</taxon>
        <taxon>eudicotyledons</taxon>
        <taxon>Gunneridae</taxon>
        <taxon>Pentapetalae</taxon>
        <taxon>rosids</taxon>
        <taxon>fabids</taxon>
        <taxon>Fagales</taxon>
        <taxon>Juglandaceae</taxon>
        <taxon>Juglans</taxon>
    </lineage>
</organism>
<dbReference type="GeneID" id="108985642"/>
<dbReference type="Gramene" id="Jr07_00280_p1">
    <property type="protein sequence ID" value="cds.Jr07_00280_p1"/>
    <property type="gene ID" value="Jr07_00280"/>
</dbReference>
<feature type="compositionally biased region" description="Polar residues" evidence="1">
    <location>
        <begin position="108"/>
        <end position="123"/>
    </location>
</feature>
<dbReference type="OrthoDB" id="694638at2759"/>
<dbReference type="InterPro" id="IPR016972">
    <property type="entry name" value="UCP031279"/>
</dbReference>
<proteinExistence type="predicted"/>
<feature type="region of interest" description="Disordered" evidence="1">
    <location>
        <begin position="104"/>
        <end position="128"/>
    </location>
</feature>
<dbReference type="PIRSF" id="PIRSF031279">
    <property type="entry name" value="UCP031279"/>
    <property type="match status" value="1"/>
</dbReference>
<dbReference type="Proteomes" id="UP000235220">
    <property type="component" value="Chromosome 7"/>
</dbReference>
<dbReference type="RefSeq" id="XP_018813558.1">
    <property type="nucleotide sequence ID" value="XM_018958013.2"/>
</dbReference>
<protein>
    <submittedName>
        <fullName evidence="3">Uncharacterized protein LOC108985642</fullName>
    </submittedName>
</protein>
<evidence type="ECO:0000313" key="3">
    <source>
        <dbReference type="RefSeq" id="XP_018813558.1"/>
    </source>
</evidence>
<evidence type="ECO:0000256" key="1">
    <source>
        <dbReference type="SAM" id="MobiDB-lite"/>
    </source>
</evidence>
<accession>A0A2I4E2D0</accession>
<evidence type="ECO:0000313" key="2">
    <source>
        <dbReference type="Proteomes" id="UP000235220"/>
    </source>
</evidence>
<dbReference type="STRING" id="51240.A0A2I4E2D0"/>